<organism evidence="1 2">
    <name type="scientific">Thermocoleostomius sinensis A174</name>
    <dbReference type="NCBI Taxonomy" id="2016057"/>
    <lineage>
        <taxon>Bacteria</taxon>
        <taxon>Bacillati</taxon>
        <taxon>Cyanobacteriota</taxon>
        <taxon>Cyanophyceae</taxon>
        <taxon>Oculatellales</taxon>
        <taxon>Oculatellaceae</taxon>
        <taxon>Thermocoleostomius</taxon>
    </lineage>
</organism>
<dbReference type="AlphaFoldDB" id="A0A9E8ZGA9"/>
<gene>
    <name evidence="1" type="ORF">OXH18_09780</name>
</gene>
<keyword evidence="2" id="KW-1185">Reference proteome</keyword>
<dbReference type="EMBL" id="CP113797">
    <property type="protein sequence ID" value="WAL62256.1"/>
    <property type="molecule type" value="Genomic_DNA"/>
</dbReference>
<dbReference type="Proteomes" id="UP001163152">
    <property type="component" value="Chromosome"/>
</dbReference>
<name>A0A9E8ZGA9_9CYAN</name>
<evidence type="ECO:0000313" key="1">
    <source>
        <dbReference type="EMBL" id="WAL62256.1"/>
    </source>
</evidence>
<dbReference type="RefSeq" id="WP_268612472.1">
    <property type="nucleotide sequence ID" value="NZ_CP113797.1"/>
</dbReference>
<dbReference type="KEGG" id="tsin:OXH18_09780"/>
<protein>
    <submittedName>
        <fullName evidence="1">Uncharacterized protein</fullName>
    </submittedName>
</protein>
<sequence length="96" mass="10872">MKYSSDSVLSYSVNGDALCHAHQQLTSSSDSVQQFRSNIASKLWSASFLKRSVLILLLNELDSGQQIAYLERCWTADSSKTAKPASFWRSVWRLLR</sequence>
<accession>A0A9E8ZGA9</accession>
<reference evidence="1" key="1">
    <citation type="submission" date="2022-12" db="EMBL/GenBank/DDBJ databases">
        <title>Polyphasic identification of a Novel Hot-Spring Cyanobacterium Ocullathermofonsia sinensis gen nov. sp. nov. and Genomic Insights on its Adaptations to the Thermal Habitat.</title>
        <authorList>
            <person name="Daroch M."/>
            <person name="Tang J."/>
            <person name="Jiang Y."/>
        </authorList>
    </citation>
    <scope>NUCLEOTIDE SEQUENCE</scope>
    <source>
        <strain evidence="1">PKUAC-SCTA174</strain>
    </source>
</reference>
<proteinExistence type="predicted"/>
<evidence type="ECO:0000313" key="2">
    <source>
        <dbReference type="Proteomes" id="UP001163152"/>
    </source>
</evidence>